<evidence type="ECO:0000256" key="1">
    <source>
        <dbReference type="ARBA" id="ARBA00023125"/>
    </source>
</evidence>
<name>A0A165SWK2_9HYPH</name>
<dbReference type="GO" id="GO:0000976">
    <property type="term" value="F:transcription cis-regulatory region binding"/>
    <property type="evidence" value="ECO:0007669"/>
    <property type="project" value="TreeGrafter"/>
</dbReference>
<protein>
    <submittedName>
        <fullName evidence="4">Putative HTH-type transcriptional regulator YttP</fullName>
    </submittedName>
</protein>
<dbReference type="InterPro" id="IPR036271">
    <property type="entry name" value="Tet_transcr_reg_TetR-rel_C_sf"/>
</dbReference>
<dbReference type="InterPro" id="IPR050109">
    <property type="entry name" value="HTH-type_TetR-like_transc_reg"/>
</dbReference>
<accession>A0A165SWK2</accession>
<dbReference type="Gene3D" id="1.10.357.10">
    <property type="entry name" value="Tetracycline Repressor, domain 2"/>
    <property type="match status" value="1"/>
</dbReference>
<evidence type="ECO:0000313" key="5">
    <source>
        <dbReference type="Proteomes" id="UP000076577"/>
    </source>
</evidence>
<dbReference type="Gene3D" id="1.10.10.60">
    <property type="entry name" value="Homeodomain-like"/>
    <property type="match status" value="1"/>
</dbReference>
<gene>
    <name evidence="4" type="primary">yttP</name>
    <name evidence="4" type="ORF">PsAD2_04659</name>
</gene>
<dbReference type="SUPFAM" id="SSF48498">
    <property type="entry name" value="Tetracyclin repressor-like, C-terminal domain"/>
    <property type="match status" value="1"/>
</dbReference>
<dbReference type="EMBL" id="LMCB01000161">
    <property type="protein sequence ID" value="KZL04575.1"/>
    <property type="molecule type" value="Genomic_DNA"/>
</dbReference>
<evidence type="ECO:0000313" key="4">
    <source>
        <dbReference type="EMBL" id="KZL04575.1"/>
    </source>
</evidence>
<dbReference type="PROSITE" id="PS50977">
    <property type="entry name" value="HTH_TETR_2"/>
    <property type="match status" value="1"/>
</dbReference>
<evidence type="ECO:0000256" key="2">
    <source>
        <dbReference type="PROSITE-ProRule" id="PRU00335"/>
    </source>
</evidence>
<dbReference type="InterPro" id="IPR001647">
    <property type="entry name" value="HTH_TetR"/>
</dbReference>
<keyword evidence="5" id="KW-1185">Reference proteome</keyword>
<comment type="caution">
    <text evidence="4">The sequence shown here is derived from an EMBL/GenBank/DDBJ whole genome shotgun (WGS) entry which is preliminary data.</text>
</comment>
<organism evidence="4 5">
    <name type="scientific">Pseudovibrio axinellae</name>
    <dbReference type="NCBI Taxonomy" id="989403"/>
    <lineage>
        <taxon>Bacteria</taxon>
        <taxon>Pseudomonadati</taxon>
        <taxon>Pseudomonadota</taxon>
        <taxon>Alphaproteobacteria</taxon>
        <taxon>Hyphomicrobiales</taxon>
        <taxon>Stappiaceae</taxon>
        <taxon>Pseudovibrio</taxon>
    </lineage>
</organism>
<evidence type="ECO:0000259" key="3">
    <source>
        <dbReference type="PROSITE" id="PS50977"/>
    </source>
</evidence>
<reference evidence="4 5" key="1">
    <citation type="journal article" date="2016" name="Front. Microbiol.">
        <title>Comparative Genomic Analysis Reveals a Diverse Repertoire of Genes Involved in Prokaryote-Eukaryote Interactions within the Pseudovibrio Genus.</title>
        <authorList>
            <person name="Romano S."/>
            <person name="Fernandez-Guerra A."/>
            <person name="Reen F.J."/>
            <person name="Glockner F.O."/>
            <person name="Crowley S.P."/>
            <person name="O'Sullivan O."/>
            <person name="Cotter P.D."/>
            <person name="Adams C."/>
            <person name="Dobson A.D."/>
            <person name="O'Gara F."/>
        </authorList>
    </citation>
    <scope>NUCLEOTIDE SEQUENCE [LARGE SCALE GENOMIC DNA]</scope>
    <source>
        <strain evidence="4 5">Ad2</strain>
    </source>
</reference>
<feature type="DNA-binding region" description="H-T-H motif" evidence="2">
    <location>
        <begin position="60"/>
        <end position="79"/>
    </location>
</feature>
<dbReference type="PATRIC" id="fig|989403.3.peg.5098"/>
<dbReference type="SUPFAM" id="SSF46689">
    <property type="entry name" value="Homeodomain-like"/>
    <property type="match status" value="1"/>
</dbReference>
<keyword evidence="1 2" id="KW-0238">DNA-binding</keyword>
<dbReference type="Proteomes" id="UP000076577">
    <property type="component" value="Unassembled WGS sequence"/>
</dbReference>
<dbReference type="Pfam" id="PF09209">
    <property type="entry name" value="CecR_C"/>
    <property type="match status" value="1"/>
</dbReference>
<dbReference type="Pfam" id="PF00440">
    <property type="entry name" value="TetR_N"/>
    <property type="match status" value="1"/>
</dbReference>
<dbReference type="AlphaFoldDB" id="A0A165SWK2"/>
<dbReference type="InterPro" id="IPR015292">
    <property type="entry name" value="Tscrpt_reg_YbiH_C"/>
</dbReference>
<sequence length="251" mass="27808">MDITLNQSIDLIYGDAMANSPSPDELRKVLASETPSAKTKRDLIMSALEHFGTEGFAATSTRAIAQTAKTNIASIAYHFEGKAGLKRACINFVAMAIGDVLSVVLNRKLSEIEQLSPTQAREKIIEITDKLITFTQTNKRAELLIGFMLKELLHSPDEIDTLYHLIFEPLMDRVSVLFSRATGQPVTSDELKLAIFAMIGQLLYLRLARPLVLKRMNWQSIGPDELVQIKTTLHRSINALLDDLSKGPSNA</sequence>
<feature type="domain" description="HTH tetR-type" evidence="3">
    <location>
        <begin position="37"/>
        <end position="97"/>
    </location>
</feature>
<proteinExistence type="predicted"/>
<dbReference type="InterPro" id="IPR009057">
    <property type="entry name" value="Homeodomain-like_sf"/>
</dbReference>
<dbReference type="PANTHER" id="PTHR30055">
    <property type="entry name" value="HTH-TYPE TRANSCRIPTIONAL REGULATOR RUTR"/>
    <property type="match status" value="1"/>
</dbReference>
<dbReference type="STRING" id="989403.SAMN05421798_10449"/>
<dbReference type="GO" id="GO:0003700">
    <property type="term" value="F:DNA-binding transcription factor activity"/>
    <property type="evidence" value="ECO:0007669"/>
    <property type="project" value="TreeGrafter"/>
</dbReference>
<dbReference type="PANTHER" id="PTHR30055:SF235">
    <property type="entry name" value="TRANSCRIPTIONAL REGULATORY PROTEIN"/>
    <property type="match status" value="1"/>
</dbReference>